<dbReference type="eggNOG" id="ENOG502ZCAN">
    <property type="taxonomic scope" value="Bacteria"/>
</dbReference>
<dbReference type="Proteomes" id="UP000002424">
    <property type="component" value="Chromosome"/>
</dbReference>
<dbReference type="RefSeq" id="WP_012702147.1">
    <property type="nucleotide sequence ID" value="NC_012560.1"/>
</dbReference>
<protein>
    <recommendedName>
        <fullName evidence="4">Conjugative transfer region protein</fullName>
    </recommendedName>
</protein>
<gene>
    <name evidence="2" type="ordered locus">Avin_36230</name>
</gene>
<reference evidence="2 3" key="1">
    <citation type="journal article" date="2009" name="J. Bacteriol.">
        <title>Genome sequence of Azotobacter vinelandii, an obligate aerobe specialized to support diverse anaerobic metabolic processes.</title>
        <authorList>
            <person name="Setubal J.C."/>
            <person name="dos Santos P."/>
            <person name="Goldman B.S."/>
            <person name="Ertesvag H."/>
            <person name="Espin G."/>
            <person name="Rubio L.M."/>
            <person name="Valla S."/>
            <person name="Almeida N.F."/>
            <person name="Balasubramanian D."/>
            <person name="Cromes L."/>
            <person name="Curatti L."/>
            <person name="Du Z."/>
            <person name="Godsy E."/>
            <person name="Goodner B."/>
            <person name="Hellner-Burris K."/>
            <person name="Hernandez J.A."/>
            <person name="Houmiel K."/>
            <person name="Imperial J."/>
            <person name="Kennedy C."/>
            <person name="Larson T.J."/>
            <person name="Latreille P."/>
            <person name="Ligon L.S."/>
            <person name="Lu J."/>
            <person name="Maerk M."/>
            <person name="Miller N.M."/>
            <person name="Norton S."/>
            <person name="O'Carroll I.P."/>
            <person name="Paulsen I."/>
            <person name="Raulfs E.C."/>
            <person name="Roemer R."/>
            <person name="Rosser J."/>
            <person name="Segura D."/>
            <person name="Slater S."/>
            <person name="Stricklin S.L."/>
            <person name="Studholme D.J."/>
            <person name="Sun J."/>
            <person name="Viana C.J."/>
            <person name="Wallin E."/>
            <person name="Wang B."/>
            <person name="Wheeler C."/>
            <person name="Zhu H."/>
            <person name="Dean D.R."/>
            <person name="Dixon R."/>
            <person name="Wood D."/>
        </authorList>
    </citation>
    <scope>NUCLEOTIDE SEQUENCE [LARGE SCALE GENOMIC DNA]</scope>
    <source>
        <strain evidence="3">DJ / ATCC BAA-1303</strain>
    </source>
</reference>
<name>C1DRB2_AZOVD</name>
<accession>C1DRB2</accession>
<evidence type="ECO:0000256" key="1">
    <source>
        <dbReference type="SAM" id="Phobius"/>
    </source>
</evidence>
<dbReference type="EnsemblBacteria" id="ACO79770">
    <property type="protein sequence ID" value="ACO79770"/>
    <property type="gene ID" value="Avin_36230"/>
</dbReference>
<keyword evidence="3" id="KW-1185">Reference proteome</keyword>
<organism evidence="2 3">
    <name type="scientific">Azotobacter vinelandii (strain DJ / ATCC BAA-1303)</name>
    <dbReference type="NCBI Taxonomy" id="322710"/>
    <lineage>
        <taxon>Bacteria</taxon>
        <taxon>Pseudomonadati</taxon>
        <taxon>Pseudomonadota</taxon>
        <taxon>Gammaproteobacteria</taxon>
        <taxon>Pseudomonadales</taxon>
        <taxon>Pseudomonadaceae</taxon>
        <taxon>Azotobacter</taxon>
    </lineage>
</organism>
<dbReference type="STRING" id="322710.Avin_36230"/>
<dbReference type="GeneID" id="88186610"/>
<proteinExistence type="predicted"/>
<dbReference type="Pfam" id="PF11990">
    <property type="entry name" value="DUF3487"/>
    <property type="match status" value="1"/>
</dbReference>
<dbReference type="HOGENOM" id="CLU_144602_1_0_6"/>
<dbReference type="NCBIfam" id="TIGR03750">
    <property type="entry name" value="conj_TIGR03750"/>
    <property type="match status" value="1"/>
</dbReference>
<dbReference type="AlphaFoldDB" id="C1DRB2"/>
<sequence>MVEEHDSLLADGTLRFLPIRLNNQPVVIGGLTADEMWATLVASAGAGLALGVPVAILAGNLALVLAGGLLGGVFGLAVASRILRRMKRGRPDTWFYRQVQLTLAQRLPALNSHRLIVRSGAWSCRRTERT</sequence>
<keyword evidence="1" id="KW-0472">Membrane</keyword>
<keyword evidence="1" id="KW-0812">Transmembrane</keyword>
<evidence type="ECO:0000313" key="2">
    <source>
        <dbReference type="EMBL" id="ACO79770.1"/>
    </source>
</evidence>
<evidence type="ECO:0000313" key="3">
    <source>
        <dbReference type="Proteomes" id="UP000002424"/>
    </source>
</evidence>
<dbReference type="KEGG" id="avn:Avin_36230"/>
<keyword evidence="1" id="KW-1133">Transmembrane helix</keyword>
<feature type="transmembrane region" description="Helical" evidence="1">
    <location>
        <begin position="62"/>
        <end position="83"/>
    </location>
</feature>
<dbReference type="OrthoDB" id="8907898at2"/>
<dbReference type="EMBL" id="CP001157">
    <property type="protein sequence ID" value="ACO79770.1"/>
    <property type="molecule type" value="Genomic_DNA"/>
</dbReference>
<evidence type="ECO:0008006" key="4">
    <source>
        <dbReference type="Google" id="ProtNLM"/>
    </source>
</evidence>
<dbReference type="InterPro" id="IPR021877">
    <property type="entry name" value="DUF3487"/>
</dbReference>